<dbReference type="InterPro" id="IPR027370">
    <property type="entry name" value="Znf-RING_euk"/>
</dbReference>
<proteinExistence type="predicted"/>
<evidence type="ECO:0000256" key="4">
    <source>
        <dbReference type="PROSITE-ProRule" id="PRU00175"/>
    </source>
</evidence>
<dbReference type="PRINTS" id="PR01407">
    <property type="entry name" value="BUTYPHLNCDUF"/>
</dbReference>
<reference evidence="7" key="1">
    <citation type="submission" date="2020-06" db="EMBL/GenBank/DDBJ databases">
        <authorList>
            <consortium name="Wellcome Sanger Institute Data Sharing"/>
        </authorList>
    </citation>
    <scope>NUCLEOTIDE SEQUENCE [LARGE SCALE GENOMIC DNA]</scope>
</reference>
<dbReference type="SMART" id="SM00336">
    <property type="entry name" value="BBOX"/>
    <property type="match status" value="1"/>
</dbReference>
<dbReference type="GO" id="GO:0008270">
    <property type="term" value="F:zinc ion binding"/>
    <property type="evidence" value="ECO:0007669"/>
    <property type="project" value="UniProtKB-KW"/>
</dbReference>
<keyword evidence="8" id="KW-1185">Reference proteome</keyword>
<dbReference type="SUPFAM" id="SSF57850">
    <property type="entry name" value="RING/U-box"/>
    <property type="match status" value="1"/>
</dbReference>
<keyword evidence="1" id="KW-0479">Metal-binding</keyword>
<dbReference type="RefSeq" id="XP_028326690.1">
    <property type="nucleotide sequence ID" value="XM_028470889.1"/>
</dbReference>
<evidence type="ECO:0000256" key="3">
    <source>
        <dbReference type="ARBA" id="ARBA00022833"/>
    </source>
</evidence>
<dbReference type="CTD" id="559351"/>
<dbReference type="InterPro" id="IPR017907">
    <property type="entry name" value="Znf_RING_CS"/>
</dbReference>
<dbReference type="SUPFAM" id="SSF49899">
    <property type="entry name" value="Concanavalin A-like lectins/glucanases"/>
    <property type="match status" value="1"/>
</dbReference>
<dbReference type="InterPro" id="IPR001870">
    <property type="entry name" value="B30.2/SPRY"/>
</dbReference>
<dbReference type="Pfam" id="PF13445">
    <property type="entry name" value="zf-RING_UBOX"/>
    <property type="match status" value="1"/>
</dbReference>
<dbReference type="AlphaFoldDB" id="A0A8C5DD68"/>
<dbReference type="CDD" id="cd12893">
    <property type="entry name" value="SPRY_PRY_TRIM35"/>
    <property type="match status" value="1"/>
</dbReference>
<sequence>MAANFQQGPSCPVCLCVFSDPVLLPCTHSFCRECVRRNVSGSCPVCRDPYVEEQALSNRALREACELFLAQNQTQNQTQSPSLTGSSSEGTCNLHLKVLQFYCEKDEEPLCEDCVCLHSIHRLFTLKDALPRCKNELNYKLQIFEKKRESYQKKSLKFRQAVDHIKGQAELTEKQIKEEFQRLHELLHKEECVRLQTVTNEKERKIAALNQLIDDTNKDVIALDQLIDSVKKDIQDTDLNILRNFQSFKRKAQWTSREPRLSHDSLLNVGKHVGALGFNIWRNMQSHVKYYPVVLNPNSASPWLSLSDDLTSMKESSERTTAPENPERFDPCVLVLGSEGYASGRHKWEVMVSDSPKWVLGVCKESVIRKKKFTLSPNRGVWAISLSKGVYQALLAERQQLEVPQRPERIRIKLDWDKGEVSFYDGDTSTHLVTLTHRFDERMFPIFGPALHSKPMSLAPGKTTLHT</sequence>
<keyword evidence="3" id="KW-0862">Zinc</keyword>
<dbReference type="InterPro" id="IPR000315">
    <property type="entry name" value="Znf_B-box"/>
</dbReference>
<feature type="domain" description="RING-type" evidence="5">
    <location>
        <begin position="11"/>
        <end position="47"/>
    </location>
</feature>
<accession>A0A8C5DD68</accession>
<dbReference type="InterPro" id="IPR050143">
    <property type="entry name" value="TRIM/RBCC"/>
</dbReference>
<dbReference type="PANTHER" id="PTHR24103">
    <property type="entry name" value="E3 UBIQUITIN-PROTEIN LIGASE TRIM"/>
    <property type="match status" value="1"/>
</dbReference>
<dbReference type="SMART" id="SM00589">
    <property type="entry name" value="PRY"/>
    <property type="match status" value="1"/>
</dbReference>
<dbReference type="Pfam" id="PF00622">
    <property type="entry name" value="SPRY"/>
    <property type="match status" value="1"/>
</dbReference>
<dbReference type="InterPro" id="IPR003877">
    <property type="entry name" value="SPRY_dom"/>
</dbReference>
<dbReference type="Ensembl" id="ENSGWIT00000005242.1">
    <property type="protein sequence ID" value="ENSGWIP00000004898.1"/>
    <property type="gene ID" value="ENSGWIG00000002598.1"/>
</dbReference>
<dbReference type="OrthoDB" id="6105938at2759"/>
<evidence type="ECO:0000256" key="1">
    <source>
        <dbReference type="ARBA" id="ARBA00022723"/>
    </source>
</evidence>
<reference evidence="7" key="2">
    <citation type="submission" date="2025-08" db="UniProtKB">
        <authorList>
            <consortium name="Ensembl"/>
        </authorList>
    </citation>
    <scope>IDENTIFICATION</scope>
</reference>
<dbReference type="Pfam" id="PF00643">
    <property type="entry name" value="zf-B_box"/>
    <property type="match status" value="1"/>
</dbReference>
<dbReference type="GeneID" id="114478075"/>
<dbReference type="InterPro" id="IPR043136">
    <property type="entry name" value="B30.2/SPRY_sf"/>
</dbReference>
<dbReference type="PROSITE" id="PS00518">
    <property type="entry name" value="ZF_RING_1"/>
    <property type="match status" value="1"/>
</dbReference>
<dbReference type="Proteomes" id="UP000694680">
    <property type="component" value="Chromosome 16"/>
</dbReference>
<organism evidence="7 8">
    <name type="scientific">Gouania willdenowi</name>
    <name type="common">Blunt-snouted clingfish</name>
    <name type="synonym">Lepadogaster willdenowi</name>
    <dbReference type="NCBI Taxonomy" id="441366"/>
    <lineage>
        <taxon>Eukaryota</taxon>
        <taxon>Metazoa</taxon>
        <taxon>Chordata</taxon>
        <taxon>Craniata</taxon>
        <taxon>Vertebrata</taxon>
        <taxon>Euteleostomi</taxon>
        <taxon>Actinopterygii</taxon>
        <taxon>Neopterygii</taxon>
        <taxon>Teleostei</taxon>
        <taxon>Neoteleostei</taxon>
        <taxon>Acanthomorphata</taxon>
        <taxon>Ovalentaria</taxon>
        <taxon>Blenniimorphae</taxon>
        <taxon>Blenniiformes</taxon>
        <taxon>Gobiesocoidei</taxon>
        <taxon>Gobiesocidae</taxon>
        <taxon>Gobiesocinae</taxon>
        <taxon>Gouania</taxon>
    </lineage>
</organism>
<dbReference type="PROSITE" id="PS50188">
    <property type="entry name" value="B302_SPRY"/>
    <property type="match status" value="1"/>
</dbReference>
<dbReference type="InterPro" id="IPR013083">
    <property type="entry name" value="Znf_RING/FYVE/PHD"/>
</dbReference>
<dbReference type="SMART" id="SM00449">
    <property type="entry name" value="SPRY"/>
    <property type="match status" value="1"/>
</dbReference>
<dbReference type="InterPro" id="IPR001841">
    <property type="entry name" value="Znf_RING"/>
</dbReference>
<dbReference type="Pfam" id="PF13765">
    <property type="entry name" value="PRY"/>
    <property type="match status" value="1"/>
</dbReference>
<protein>
    <submittedName>
        <fullName evidence="7">Nuclear factor 7, brain-like</fullName>
    </submittedName>
</protein>
<dbReference type="InterPro" id="IPR003879">
    <property type="entry name" value="Butyrophylin_SPRY"/>
</dbReference>
<evidence type="ECO:0000259" key="5">
    <source>
        <dbReference type="PROSITE" id="PS50089"/>
    </source>
</evidence>
<feature type="domain" description="B30.2/SPRY" evidence="6">
    <location>
        <begin position="273"/>
        <end position="465"/>
    </location>
</feature>
<dbReference type="PROSITE" id="PS50089">
    <property type="entry name" value="ZF_RING_2"/>
    <property type="match status" value="1"/>
</dbReference>
<name>A0A8C5DD68_GOUWI</name>
<dbReference type="InterPro" id="IPR006574">
    <property type="entry name" value="PRY"/>
</dbReference>
<evidence type="ECO:0000256" key="2">
    <source>
        <dbReference type="ARBA" id="ARBA00022771"/>
    </source>
</evidence>
<evidence type="ECO:0000313" key="8">
    <source>
        <dbReference type="Proteomes" id="UP000694680"/>
    </source>
</evidence>
<dbReference type="FunFam" id="2.60.120.920:FF:000004">
    <property type="entry name" value="Butyrophilin subfamily 1 member A1"/>
    <property type="match status" value="1"/>
</dbReference>
<dbReference type="SMART" id="SM00184">
    <property type="entry name" value="RING"/>
    <property type="match status" value="1"/>
</dbReference>
<gene>
    <name evidence="7" type="primary">trim35-28</name>
</gene>
<dbReference type="Gene3D" id="2.60.120.920">
    <property type="match status" value="1"/>
</dbReference>
<keyword evidence="2 4" id="KW-0863">Zinc-finger</keyword>
<dbReference type="SUPFAM" id="SSF57845">
    <property type="entry name" value="B-box zinc-binding domain"/>
    <property type="match status" value="1"/>
</dbReference>
<dbReference type="Gene3D" id="3.30.40.10">
    <property type="entry name" value="Zinc/RING finger domain, C3HC4 (zinc finger)"/>
    <property type="match status" value="1"/>
</dbReference>
<dbReference type="Gene3D" id="3.30.160.60">
    <property type="entry name" value="Classic Zinc Finger"/>
    <property type="match status" value="1"/>
</dbReference>
<reference evidence="7" key="3">
    <citation type="submission" date="2025-09" db="UniProtKB">
        <authorList>
            <consortium name="Ensembl"/>
        </authorList>
    </citation>
    <scope>IDENTIFICATION</scope>
</reference>
<dbReference type="InterPro" id="IPR013320">
    <property type="entry name" value="ConA-like_dom_sf"/>
</dbReference>
<evidence type="ECO:0000259" key="6">
    <source>
        <dbReference type="PROSITE" id="PS50188"/>
    </source>
</evidence>
<evidence type="ECO:0000313" key="7">
    <source>
        <dbReference type="Ensembl" id="ENSGWIP00000004898.1"/>
    </source>
</evidence>